<name>A0ABQ0ADH7_9GAMM</name>
<dbReference type="InterPro" id="IPR051908">
    <property type="entry name" value="Ribosomal_N-acetyltransferase"/>
</dbReference>
<dbReference type="PANTHER" id="PTHR43441:SF12">
    <property type="entry name" value="RIBOSOMAL N-ACETYLTRANSFERASE YDAF-RELATED"/>
    <property type="match status" value="1"/>
</dbReference>
<sequence>MESVIHSLDEQIMLRTLQKGDADDLFLLIESNRSHLREWLPWIDGNTRVEHSIQFIEATQIQVNAGLGPVCGIFIDGNIQGVCGFHPYDSLSHSITLGYWLAKEYCGKNITTLCAKTLIHFAFESLRVNKVYLNVGVGNWASRKVATKLNMVNEGLIREGEFLNGRYHDLVSYSLLKREWLSLEKTKLF</sequence>
<keyword evidence="3" id="KW-1185">Reference proteome</keyword>
<evidence type="ECO:0000259" key="1">
    <source>
        <dbReference type="PROSITE" id="PS51186"/>
    </source>
</evidence>
<dbReference type="PROSITE" id="PS51186">
    <property type="entry name" value="GNAT"/>
    <property type="match status" value="1"/>
</dbReference>
<dbReference type="Pfam" id="PF13302">
    <property type="entry name" value="Acetyltransf_3"/>
    <property type="match status" value="1"/>
</dbReference>
<dbReference type="RefSeq" id="WP_353304179.1">
    <property type="nucleotide sequence ID" value="NZ_BAABWN010000014.1"/>
</dbReference>
<dbReference type="InterPro" id="IPR016181">
    <property type="entry name" value="Acyl_CoA_acyltransferase"/>
</dbReference>
<proteinExistence type="predicted"/>
<reference evidence="2 3" key="1">
    <citation type="submission" date="2024-04" db="EMBL/GenBank/DDBJ databases">
        <title>Draft genome sequence of Sessilibacter corallicola NBRC 116591.</title>
        <authorList>
            <person name="Miyakawa T."/>
            <person name="Kusuya Y."/>
            <person name="Miura T."/>
        </authorList>
    </citation>
    <scope>NUCLEOTIDE SEQUENCE [LARGE SCALE GENOMIC DNA]</scope>
    <source>
        <strain evidence="2 3">KU-00831-HH</strain>
    </source>
</reference>
<gene>
    <name evidence="2" type="ORF">NBRC116591_35210</name>
</gene>
<accession>A0ABQ0ADH7</accession>
<feature type="domain" description="N-acetyltransferase" evidence="1">
    <location>
        <begin position="12"/>
        <end position="178"/>
    </location>
</feature>
<comment type="caution">
    <text evidence="2">The sequence shown here is derived from an EMBL/GenBank/DDBJ whole genome shotgun (WGS) entry which is preliminary data.</text>
</comment>
<evidence type="ECO:0000313" key="2">
    <source>
        <dbReference type="EMBL" id="GAA6169710.1"/>
    </source>
</evidence>
<dbReference type="InterPro" id="IPR000182">
    <property type="entry name" value="GNAT_dom"/>
</dbReference>
<dbReference type="SUPFAM" id="SSF55729">
    <property type="entry name" value="Acyl-CoA N-acyltransferases (Nat)"/>
    <property type="match status" value="1"/>
</dbReference>
<protein>
    <submittedName>
        <fullName evidence="2">GNAT family protein</fullName>
    </submittedName>
</protein>
<dbReference type="EMBL" id="BAABWN010000014">
    <property type="protein sequence ID" value="GAA6169710.1"/>
    <property type="molecule type" value="Genomic_DNA"/>
</dbReference>
<dbReference type="Proteomes" id="UP001465153">
    <property type="component" value="Unassembled WGS sequence"/>
</dbReference>
<organism evidence="2 3">
    <name type="scientific">Sessilibacter corallicola</name>
    <dbReference type="NCBI Taxonomy" id="2904075"/>
    <lineage>
        <taxon>Bacteria</taxon>
        <taxon>Pseudomonadati</taxon>
        <taxon>Pseudomonadota</taxon>
        <taxon>Gammaproteobacteria</taxon>
        <taxon>Cellvibrionales</taxon>
        <taxon>Cellvibrionaceae</taxon>
        <taxon>Sessilibacter</taxon>
    </lineage>
</organism>
<dbReference type="Gene3D" id="3.40.630.30">
    <property type="match status" value="1"/>
</dbReference>
<evidence type="ECO:0000313" key="3">
    <source>
        <dbReference type="Proteomes" id="UP001465153"/>
    </source>
</evidence>
<dbReference type="PANTHER" id="PTHR43441">
    <property type="entry name" value="RIBOSOMAL-PROTEIN-SERINE ACETYLTRANSFERASE"/>
    <property type="match status" value="1"/>
</dbReference>